<reference evidence="2 3" key="1">
    <citation type="submission" date="2016-10" db="EMBL/GenBank/DDBJ databases">
        <authorList>
            <person name="de Groot N.N."/>
        </authorList>
    </citation>
    <scope>NUCLEOTIDE SEQUENCE [LARGE SCALE GENOMIC DNA]</scope>
    <source>
        <strain evidence="2 3">DSM 44637</strain>
    </source>
</reference>
<dbReference type="OrthoDB" id="5180306at2"/>
<evidence type="ECO:0000313" key="2">
    <source>
        <dbReference type="EMBL" id="SFN94889.1"/>
    </source>
</evidence>
<evidence type="ECO:0000256" key="1">
    <source>
        <dbReference type="SAM" id="MobiDB-lite"/>
    </source>
</evidence>
<dbReference type="Proteomes" id="UP000199137">
    <property type="component" value="Unassembled WGS sequence"/>
</dbReference>
<protein>
    <submittedName>
        <fullName evidence="2">Uncharacterized protein</fullName>
    </submittedName>
</protein>
<feature type="region of interest" description="Disordered" evidence="1">
    <location>
        <begin position="367"/>
        <end position="387"/>
    </location>
</feature>
<dbReference type="AlphaFoldDB" id="A0A1I5D6R0"/>
<dbReference type="EMBL" id="FOWC01000001">
    <property type="protein sequence ID" value="SFN94889.1"/>
    <property type="molecule type" value="Genomic_DNA"/>
</dbReference>
<gene>
    <name evidence="2" type="ORF">SAMN05421854_101118</name>
</gene>
<sequence>MGQDSIADGVKLHDDHRGENAFEHGLRVTKESTEHTPFVGKGVSTISNAYDKFSKADSVGDVAAASGQLLQDGAGFVAGATMDMASFALDPVGWLVSNGLNMLLDLIQPLNDALHFVTGDGPALEKAAGDFVSIGTGFVKLADDFVKTGDEALKDWEGEGGEAAKKALAEFAQGINGIGSAAGSVSDTLKMWSMVMTVIEEVVKAIISELVSWLIYIWLPALAASIVSFGSSVAGAMAASVAKAASALGKITKHLGKLGKLLDKFMGFLMKWSDDLVKQGSKLTKAGKIGMTPGQEKAITGAFAKGLNAQGAAYGQAAKDVFTSVPRKVFDETVKATTGVAPGDLSKGSAYTTKSVYKATDKAITNLKQDHPGNGQSIEETKDDLDI</sequence>
<dbReference type="STRING" id="112413.SAMN05421854_101118"/>
<proteinExistence type="predicted"/>
<accession>A0A1I5D6R0</accession>
<dbReference type="RefSeq" id="WP_093571870.1">
    <property type="nucleotide sequence ID" value="NZ_FOWC01000001.1"/>
</dbReference>
<evidence type="ECO:0000313" key="3">
    <source>
        <dbReference type="Proteomes" id="UP000199137"/>
    </source>
</evidence>
<organism evidence="2 3">
    <name type="scientific">Amycolatopsis rubida</name>
    <dbReference type="NCBI Taxonomy" id="112413"/>
    <lineage>
        <taxon>Bacteria</taxon>
        <taxon>Bacillati</taxon>
        <taxon>Actinomycetota</taxon>
        <taxon>Actinomycetes</taxon>
        <taxon>Pseudonocardiales</taxon>
        <taxon>Pseudonocardiaceae</taxon>
        <taxon>Amycolatopsis</taxon>
    </lineage>
</organism>
<name>A0A1I5D6R0_9PSEU</name>